<evidence type="ECO:0000313" key="1">
    <source>
        <dbReference type="EMBL" id="MDA8486280.1"/>
    </source>
</evidence>
<evidence type="ECO:0000313" key="2">
    <source>
        <dbReference type="Proteomes" id="UP001211689"/>
    </source>
</evidence>
<dbReference type="InterPro" id="IPR051159">
    <property type="entry name" value="Hexapeptide_acetyltransf"/>
</dbReference>
<reference evidence="1 2" key="1">
    <citation type="submission" date="2022-07" db="EMBL/GenBank/DDBJ databases">
        <title>Genome Analysis of Selected Gammaproteobacteria from Nigerian Food snails.</title>
        <authorList>
            <person name="Okafor A.C."/>
        </authorList>
    </citation>
    <scope>NUCLEOTIDE SEQUENCE [LARGE SCALE GENOMIC DNA]</scope>
    <source>
        <strain evidence="1 2">Awg 2</strain>
    </source>
</reference>
<comment type="caution">
    <text evidence="1">The sequence shown here is derived from an EMBL/GenBank/DDBJ whole genome shotgun (WGS) entry which is preliminary data.</text>
</comment>
<dbReference type="PANTHER" id="PTHR23416">
    <property type="entry name" value="SIALIC ACID SYNTHASE-RELATED"/>
    <property type="match status" value="1"/>
</dbReference>
<sequence length="190" mass="20804">MDMPNGVLQRMKKVRLKIGGCNNRLVLGEGVQLTNCEIRLDGSNNLIEIGAGVRFRSGKIYLRNTQGQHIRIGADTTVEGAYLLVDEPASIEIGEDCMLSTNILIRTGDKHSILDMHTGERINPSSDVRIGSRVWIGREVQVLKGSVLHPESVVGACSVVTREFSEGNCVIAGVPARVVRKGTRWSRDLL</sequence>
<dbReference type="EMBL" id="JANEWF010000043">
    <property type="protein sequence ID" value="MDA8486280.1"/>
    <property type="molecule type" value="Genomic_DNA"/>
</dbReference>
<keyword evidence="1" id="KW-0012">Acyltransferase</keyword>
<gene>
    <name evidence="1" type="ORF">NNO07_24710</name>
</gene>
<dbReference type="PANTHER" id="PTHR23416:SF78">
    <property type="entry name" value="LIPOPOLYSACCHARIDE BIOSYNTHESIS O-ACETYL TRANSFERASE WBBJ-RELATED"/>
    <property type="match status" value="1"/>
</dbReference>
<dbReference type="SUPFAM" id="SSF51161">
    <property type="entry name" value="Trimeric LpxA-like enzymes"/>
    <property type="match status" value="1"/>
</dbReference>
<keyword evidence="1" id="KW-0808">Transferase</keyword>
<organism evidence="1 2">
    <name type="scientific">Metapseudomonas resinovorans</name>
    <name type="common">Pseudomonas resinovorans</name>
    <dbReference type="NCBI Taxonomy" id="53412"/>
    <lineage>
        <taxon>Bacteria</taxon>
        <taxon>Pseudomonadati</taxon>
        <taxon>Pseudomonadota</taxon>
        <taxon>Gammaproteobacteria</taxon>
        <taxon>Pseudomonadales</taxon>
        <taxon>Pseudomonadaceae</taxon>
        <taxon>Metapseudomonas</taxon>
    </lineage>
</organism>
<dbReference type="CDD" id="cd04647">
    <property type="entry name" value="LbH_MAT_like"/>
    <property type="match status" value="1"/>
</dbReference>
<keyword evidence="2" id="KW-1185">Reference proteome</keyword>
<dbReference type="Gene3D" id="2.160.10.10">
    <property type="entry name" value="Hexapeptide repeat proteins"/>
    <property type="match status" value="1"/>
</dbReference>
<dbReference type="RefSeq" id="WP_271472252.1">
    <property type="nucleotide sequence ID" value="NZ_JANEWF010000043.1"/>
</dbReference>
<dbReference type="InterPro" id="IPR011004">
    <property type="entry name" value="Trimer_LpxA-like_sf"/>
</dbReference>
<name>A0ABT4YCN7_METRE</name>
<dbReference type="Proteomes" id="UP001211689">
    <property type="component" value="Unassembled WGS sequence"/>
</dbReference>
<accession>A0ABT4YCN7</accession>
<proteinExistence type="predicted"/>
<protein>
    <submittedName>
        <fullName evidence="1">Acyltransferase</fullName>
    </submittedName>
</protein>
<dbReference type="GO" id="GO:0016746">
    <property type="term" value="F:acyltransferase activity"/>
    <property type="evidence" value="ECO:0007669"/>
    <property type="project" value="UniProtKB-KW"/>
</dbReference>